<dbReference type="AlphaFoldDB" id="A0A1J7IA30"/>
<dbReference type="SUPFAM" id="SSF52540">
    <property type="entry name" value="P-loop containing nucleoside triphosphate hydrolases"/>
    <property type="match status" value="1"/>
</dbReference>
<evidence type="ECO:0000313" key="2">
    <source>
        <dbReference type="EMBL" id="OIW24309.1"/>
    </source>
</evidence>
<sequence length="372" mass="41736">MAKSTDLHGEATSARLVVFGCKEGILVACPRRIDRPKLRKRSSPFDLLKKSKNPDVLPRLGNVEASSSTRTAKEHFRLSTFPSGASSFSLGPVTRNPYVPPSVRNTSPVPDQDPFHKEMTMQDAFVDYLRLTKNLGLVLSVRQSSYQPVSAYIFLDRVRYDSLTAPLEVYRAIDKLRFNVLSGFPGASKMTRLNQIIANREGMRVAIISNWSNGSICCTLHDELLNEVRVLAKEGQFAYLLFESTGFAEPLRVAAIFDLRDEHGQSLSEVSHYDTVVSVVDTANFFKYYSSPDFLTDRGETVGDDNTRDAARETIFSLNPMTKLFEMDFGIASLKEVPRAVRLDFAKAEISQLWFKVLHSFRGRGIPHPLIS</sequence>
<keyword evidence="3" id="KW-1185">Reference proteome</keyword>
<dbReference type="InterPro" id="IPR051927">
    <property type="entry name" value="Zn_Chap_cDPG_Synth"/>
</dbReference>
<dbReference type="InterPro" id="IPR027417">
    <property type="entry name" value="P-loop_NTPase"/>
</dbReference>
<accession>A0A1J7IA30</accession>
<dbReference type="PANTHER" id="PTHR43603:SF1">
    <property type="entry name" value="ZINC-REGULATED GTPASE METALLOPROTEIN ACTIVATOR 1"/>
    <property type="match status" value="1"/>
</dbReference>
<dbReference type="PANTHER" id="PTHR43603">
    <property type="entry name" value="COBW DOMAIN-CONTAINING PROTEIN DDB_G0274527"/>
    <property type="match status" value="1"/>
</dbReference>
<evidence type="ECO:0000313" key="3">
    <source>
        <dbReference type="Proteomes" id="UP000182658"/>
    </source>
</evidence>
<dbReference type="OrthoDB" id="272672at2759"/>
<dbReference type="EMBL" id="KV875104">
    <property type="protein sequence ID" value="OIW24309.1"/>
    <property type="molecule type" value="Genomic_DNA"/>
</dbReference>
<dbReference type="InParanoid" id="A0A1J7IA30"/>
<dbReference type="STRING" id="1408157.A0A1J7IA30"/>
<dbReference type="Gene3D" id="3.40.50.300">
    <property type="entry name" value="P-loop containing nucleotide triphosphate hydrolases"/>
    <property type="match status" value="1"/>
</dbReference>
<gene>
    <name evidence="2" type="ORF">CONLIGDRAFT_685928</name>
</gene>
<proteinExistence type="predicted"/>
<evidence type="ECO:0000259" key="1">
    <source>
        <dbReference type="Pfam" id="PF02492"/>
    </source>
</evidence>
<dbReference type="InterPro" id="IPR003495">
    <property type="entry name" value="CobW/HypB/UreG_nucleotide-bd"/>
</dbReference>
<organism evidence="2 3">
    <name type="scientific">Coniochaeta ligniaria NRRL 30616</name>
    <dbReference type="NCBI Taxonomy" id="1408157"/>
    <lineage>
        <taxon>Eukaryota</taxon>
        <taxon>Fungi</taxon>
        <taxon>Dikarya</taxon>
        <taxon>Ascomycota</taxon>
        <taxon>Pezizomycotina</taxon>
        <taxon>Sordariomycetes</taxon>
        <taxon>Sordariomycetidae</taxon>
        <taxon>Coniochaetales</taxon>
        <taxon>Coniochaetaceae</taxon>
        <taxon>Coniochaeta</taxon>
    </lineage>
</organism>
<name>A0A1J7IA30_9PEZI</name>
<dbReference type="Pfam" id="PF02492">
    <property type="entry name" value="cobW"/>
    <property type="match status" value="1"/>
</dbReference>
<protein>
    <recommendedName>
        <fullName evidence="1">CobW/HypB/UreG nucleotide-binding domain-containing protein</fullName>
    </recommendedName>
</protein>
<reference evidence="2 3" key="1">
    <citation type="submission" date="2016-10" db="EMBL/GenBank/DDBJ databases">
        <title>Draft genome sequence of Coniochaeta ligniaria NRRL30616, a lignocellulolytic fungus for bioabatement of inhibitors in plant biomass hydrolysates.</title>
        <authorList>
            <consortium name="DOE Joint Genome Institute"/>
            <person name="Jimenez D.J."/>
            <person name="Hector R.E."/>
            <person name="Riley R."/>
            <person name="Sun H."/>
            <person name="Grigoriev I.V."/>
            <person name="Van Elsas J.D."/>
            <person name="Nichols N.N."/>
        </authorList>
    </citation>
    <scope>NUCLEOTIDE SEQUENCE [LARGE SCALE GENOMIC DNA]</scope>
    <source>
        <strain evidence="2 3">NRRL 30616</strain>
    </source>
</reference>
<dbReference type="Proteomes" id="UP000182658">
    <property type="component" value="Unassembled WGS sequence"/>
</dbReference>
<feature type="domain" description="CobW/HypB/UreG nucleotide-binding" evidence="1">
    <location>
        <begin position="212"/>
        <end position="292"/>
    </location>
</feature>